<proteinExistence type="predicted"/>
<evidence type="ECO:0000313" key="2">
    <source>
        <dbReference type="Proteomes" id="UP001056619"/>
    </source>
</evidence>
<dbReference type="PANTHER" id="PTHR43544:SF12">
    <property type="entry name" value="NAD(P)-BINDING ROSSMANN-FOLD SUPERFAMILY PROTEIN"/>
    <property type="match status" value="1"/>
</dbReference>
<dbReference type="Gene3D" id="3.40.50.720">
    <property type="entry name" value="NAD(P)-binding Rossmann-like Domain"/>
    <property type="match status" value="1"/>
</dbReference>
<dbReference type="Proteomes" id="UP001056619">
    <property type="component" value="Chromosome"/>
</dbReference>
<accession>A0ABY4U9A5</accession>
<dbReference type="InterPro" id="IPR002347">
    <property type="entry name" value="SDR_fam"/>
</dbReference>
<dbReference type="RefSeq" id="WP_301642950.1">
    <property type="nucleotide sequence ID" value="NZ_CP098494.1"/>
</dbReference>
<dbReference type="InterPro" id="IPR051468">
    <property type="entry name" value="Fungal_SecMetab_SDRs"/>
</dbReference>
<dbReference type="PRINTS" id="PR00081">
    <property type="entry name" value="GDHRDH"/>
</dbReference>
<protein>
    <submittedName>
        <fullName evidence="1">SDR family NAD(P)-dependent oxidoreductase</fullName>
    </submittedName>
</protein>
<organism evidence="1 2">
    <name type="scientific">Qipengyuania citrea</name>
    <dbReference type="NCBI Taxonomy" id="225971"/>
    <lineage>
        <taxon>Bacteria</taxon>
        <taxon>Pseudomonadati</taxon>
        <taxon>Pseudomonadota</taxon>
        <taxon>Alphaproteobacteria</taxon>
        <taxon>Sphingomonadales</taxon>
        <taxon>Erythrobacteraceae</taxon>
        <taxon>Qipengyuania</taxon>
    </lineage>
</organism>
<dbReference type="PANTHER" id="PTHR43544">
    <property type="entry name" value="SHORT-CHAIN DEHYDROGENASE/REDUCTASE"/>
    <property type="match status" value="1"/>
</dbReference>
<gene>
    <name evidence="1" type="ORF">NCF85_06775</name>
</gene>
<evidence type="ECO:0000313" key="1">
    <source>
        <dbReference type="EMBL" id="USA62669.1"/>
    </source>
</evidence>
<name>A0ABY4U9A5_9SPHN</name>
<sequence length="241" mass="25478">MATEKTVRRAAIFGASGGIGNALATALADRGADVWAGSRSGRAVDSRFRGFRFDLTDENSIAAVAEQMAENPPDMVLVATGVLTLADGTGPERSFRKLRAEAMEEAFRINTIGPALIAKHMLPLLARDRYAFFGALSARVASISDNGLGGWHSYRASKAALNMLLKNFAIEMKRTHKGAVVVGLHPGTVDTDLSTPFQSNLPDGQVVPPAQAAANLLAVIDSLEPGDSGKLFDWQGAEITA</sequence>
<dbReference type="Pfam" id="PF00106">
    <property type="entry name" value="adh_short"/>
    <property type="match status" value="1"/>
</dbReference>
<reference evidence="1 2" key="1">
    <citation type="submission" date="2022-06" db="EMBL/GenBank/DDBJ databases">
        <authorList>
            <person name="Liu G."/>
        </authorList>
    </citation>
    <scope>NUCLEOTIDE SEQUENCE [LARGE SCALE GENOMIC DNA]</scope>
    <source>
        <strain evidence="1 2">E4</strain>
    </source>
</reference>
<keyword evidence="2" id="KW-1185">Reference proteome</keyword>
<dbReference type="SUPFAM" id="SSF51735">
    <property type="entry name" value="NAD(P)-binding Rossmann-fold domains"/>
    <property type="match status" value="1"/>
</dbReference>
<dbReference type="InterPro" id="IPR036291">
    <property type="entry name" value="NAD(P)-bd_dom_sf"/>
</dbReference>
<dbReference type="EMBL" id="CP098494">
    <property type="protein sequence ID" value="USA62669.1"/>
    <property type="molecule type" value="Genomic_DNA"/>
</dbReference>